<evidence type="ECO:0000256" key="1">
    <source>
        <dbReference type="ARBA" id="ARBA00001933"/>
    </source>
</evidence>
<keyword evidence="3" id="KW-0808">Transferase</keyword>
<dbReference type="GO" id="GO:0031071">
    <property type="term" value="F:cysteine desulfurase activity"/>
    <property type="evidence" value="ECO:0007669"/>
    <property type="project" value="UniProtKB-EC"/>
</dbReference>
<evidence type="ECO:0000256" key="2">
    <source>
        <dbReference type="ARBA" id="ARBA00012239"/>
    </source>
</evidence>
<dbReference type="InterPro" id="IPR015424">
    <property type="entry name" value="PyrdxlP-dep_Trfase"/>
</dbReference>
<sequence>MRTLAQTETEFAPPAPAPAPSDTGLGAALRSQFPILDQEVNGRPLVYLDNAATSQKPRAVLDALSRCYAEYNSNVHRGVHTLSAKATQEYEAARAKVAGLIGARNCREVVITRNATEAINLVANTWGEQNIKEGDEIILSVAEHHANLVPWQLLAARTGAVLRHVRLTPDRTQLDMDHFRTLLSPRTRLISLVHVSNVLGCVLDAAYVAEAAKRVGAKLLLDCCQSVPHMPVDVSTLGADWIVASSHKFCGPSGVGFLWGRYEVLESMTPWMGGGEMIADVYLDHSTFAPPPARFEAGTPAIAETIGMGAAADWLRSLGMDRVHAYENEIGSYLYERLSAVSPRVTVYGPKPDAPRGRASLCAFNVEGLHATDVSTLLDFAGVAVRSGHHCAQPLHRELGVAASARASAYIYNTAAEVDAFVEALQDTIKFFDDAHGGAA</sequence>
<dbReference type="Pfam" id="PF00266">
    <property type="entry name" value="Aminotran_5"/>
    <property type="match status" value="1"/>
</dbReference>
<dbReference type="Gene3D" id="3.90.1150.10">
    <property type="entry name" value="Aspartate Aminotransferase, domain 1"/>
    <property type="match status" value="1"/>
</dbReference>
<reference evidence="9" key="1">
    <citation type="journal article" date="2016" name="Nat. Commun.">
        <title>The Gonium pectorale genome demonstrates co-option of cell cycle regulation during the evolution of multicellularity.</title>
        <authorList>
            <person name="Hanschen E.R."/>
            <person name="Marriage T.N."/>
            <person name="Ferris P.J."/>
            <person name="Hamaji T."/>
            <person name="Toyoda A."/>
            <person name="Fujiyama A."/>
            <person name="Neme R."/>
            <person name="Noguchi H."/>
            <person name="Minakuchi Y."/>
            <person name="Suzuki M."/>
            <person name="Kawai-Toyooka H."/>
            <person name="Smith D.R."/>
            <person name="Sparks H."/>
            <person name="Anderson J."/>
            <person name="Bakaric R."/>
            <person name="Luria V."/>
            <person name="Karger A."/>
            <person name="Kirschner M.W."/>
            <person name="Durand P.M."/>
            <person name="Michod R.E."/>
            <person name="Nozaki H."/>
            <person name="Olson B.J."/>
        </authorList>
    </citation>
    <scope>NUCLEOTIDE SEQUENCE [LARGE SCALE GENOMIC DNA]</scope>
    <source>
        <strain evidence="9">NIES-2863</strain>
    </source>
</reference>
<dbReference type="Proteomes" id="UP000075714">
    <property type="component" value="Unassembled WGS sequence"/>
</dbReference>
<evidence type="ECO:0000256" key="5">
    <source>
        <dbReference type="ARBA" id="ARBA00050776"/>
    </source>
</evidence>
<dbReference type="GO" id="GO:0030170">
    <property type="term" value="F:pyridoxal phosphate binding"/>
    <property type="evidence" value="ECO:0007669"/>
    <property type="project" value="InterPro"/>
</dbReference>
<proteinExistence type="predicted"/>
<evidence type="ECO:0000313" key="9">
    <source>
        <dbReference type="Proteomes" id="UP000075714"/>
    </source>
</evidence>
<dbReference type="PANTHER" id="PTHR43586:SF8">
    <property type="entry name" value="CYSTEINE DESULFURASE 1, CHLOROPLASTIC"/>
    <property type="match status" value="1"/>
</dbReference>
<dbReference type="GO" id="GO:0006534">
    <property type="term" value="P:cysteine metabolic process"/>
    <property type="evidence" value="ECO:0007669"/>
    <property type="project" value="InterPro"/>
</dbReference>
<name>A0A150GSI0_GONPE</name>
<evidence type="ECO:0000256" key="4">
    <source>
        <dbReference type="ARBA" id="ARBA00022898"/>
    </source>
</evidence>
<keyword evidence="9" id="KW-1185">Reference proteome</keyword>
<organism evidence="8 9">
    <name type="scientific">Gonium pectorale</name>
    <name type="common">Green alga</name>
    <dbReference type="NCBI Taxonomy" id="33097"/>
    <lineage>
        <taxon>Eukaryota</taxon>
        <taxon>Viridiplantae</taxon>
        <taxon>Chlorophyta</taxon>
        <taxon>core chlorophytes</taxon>
        <taxon>Chlorophyceae</taxon>
        <taxon>CS clade</taxon>
        <taxon>Chlamydomonadales</taxon>
        <taxon>Volvocaceae</taxon>
        <taxon>Gonium</taxon>
    </lineage>
</organism>
<comment type="caution">
    <text evidence="8">The sequence shown here is derived from an EMBL/GenBank/DDBJ whole genome shotgun (WGS) entry which is preliminary data.</text>
</comment>
<dbReference type="PANTHER" id="PTHR43586">
    <property type="entry name" value="CYSTEINE DESULFURASE"/>
    <property type="match status" value="1"/>
</dbReference>
<evidence type="ECO:0000256" key="3">
    <source>
        <dbReference type="ARBA" id="ARBA00022679"/>
    </source>
</evidence>
<dbReference type="SUPFAM" id="SSF53383">
    <property type="entry name" value="PLP-dependent transferases"/>
    <property type="match status" value="1"/>
</dbReference>
<dbReference type="InterPro" id="IPR015421">
    <property type="entry name" value="PyrdxlP-dep_Trfase_major"/>
</dbReference>
<dbReference type="EMBL" id="LSYV01000009">
    <property type="protein sequence ID" value="KXZ52773.1"/>
    <property type="molecule type" value="Genomic_DNA"/>
</dbReference>
<evidence type="ECO:0000259" key="7">
    <source>
        <dbReference type="Pfam" id="PF00266"/>
    </source>
</evidence>
<dbReference type="NCBIfam" id="TIGR01979">
    <property type="entry name" value="sufS"/>
    <property type="match status" value="1"/>
</dbReference>
<keyword evidence="4" id="KW-0663">Pyridoxal phosphate</keyword>
<dbReference type="AlphaFoldDB" id="A0A150GSI0"/>
<dbReference type="InterPro" id="IPR015422">
    <property type="entry name" value="PyrdxlP-dep_Trfase_small"/>
</dbReference>
<dbReference type="OrthoDB" id="420046at2759"/>
<comment type="catalytic activity">
    <reaction evidence="5">
        <text>(sulfur carrier)-H + L-cysteine = (sulfur carrier)-SH + L-alanine</text>
        <dbReference type="Rhea" id="RHEA:43892"/>
        <dbReference type="Rhea" id="RHEA-COMP:14737"/>
        <dbReference type="Rhea" id="RHEA-COMP:14739"/>
        <dbReference type="ChEBI" id="CHEBI:29917"/>
        <dbReference type="ChEBI" id="CHEBI:35235"/>
        <dbReference type="ChEBI" id="CHEBI:57972"/>
        <dbReference type="ChEBI" id="CHEBI:64428"/>
        <dbReference type="EC" id="2.8.1.7"/>
    </reaction>
</comment>
<gene>
    <name evidence="8" type="ORF">GPECTOR_8g162</name>
</gene>
<dbReference type="STRING" id="33097.A0A150GSI0"/>
<dbReference type="InterPro" id="IPR000192">
    <property type="entry name" value="Aminotrans_V_dom"/>
</dbReference>
<dbReference type="EC" id="2.8.1.7" evidence="2"/>
<protein>
    <recommendedName>
        <fullName evidence="2">cysteine desulfurase</fullName>
        <ecNumber evidence="2">2.8.1.7</ecNumber>
    </recommendedName>
</protein>
<feature type="domain" description="Aminotransferase class V" evidence="7">
    <location>
        <begin position="46"/>
        <end position="421"/>
    </location>
</feature>
<dbReference type="InterPro" id="IPR010970">
    <property type="entry name" value="Cys_dSase_SufS"/>
</dbReference>
<comment type="cofactor">
    <cofactor evidence="1">
        <name>pyridoxal 5'-phosphate</name>
        <dbReference type="ChEBI" id="CHEBI:597326"/>
    </cofactor>
</comment>
<dbReference type="Gene3D" id="3.40.640.10">
    <property type="entry name" value="Type I PLP-dependent aspartate aminotransferase-like (Major domain)"/>
    <property type="match status" value="1"/>
</dbReference>
<accession>A0A150GSI0</accession>
<dbReference type="CDD" id="cd06453">
    <property type="entry name" value="SufS_like"/>
    <property type="match status" value="1"/>
</dbReference>
<feature type="region of interest" description="Disordered" evidence="6">
    <location>
        <begin position="1"/>
        <end position="24"/>
    </location>
</feature>
<evidence type="ECO:0000256" key="6">
    <source>
        <dbReference type="SAM" id="MobiDB-lite"/>
    </source>
</evidence>
<evidence type="ECO:0000313" key="8">
    <source>
        <dbReference type="EMBL" id="KXZ52773.1"/>
    </source>
</evidence>